<dbReference type="InterPro" id="IPR002110">
    <property type="entry name" value="Ankyrin_rpt"/>
</dbReference>
<feature type="repeat" description="ANK" evidence="3">
    <location>
        <begin position="242"/>
        <end position="266"/>
    </location>
</feature>
<evidence type="ECO:0000256" key="1">
    <source>
        <dbReference type="ARBA" id="ARBA00022737"/>
    </source>
</evidence>
<dbReference type="Pfam" id="PF00023">
    <property type="entry name" value="Ank"/>
    <property type="match status" value="1"/>
</dbReference>
<feature type="repeat" description="ANK" evidence="3">
    <location>
        <begin position="613"/>
        <end position="639"/>
    </location>
</feature>
<gene>
    <name evidence="5" type="ORF">VN97_g11636</name>
</gene>
<protein>
    <recommendedName>
        <fullName evidence="4">F-box domain-containing protein</fullName>
    </recommendedName>
</protein>
<dbReference type="Pfam" id="PF12796">
    <property type="entry name" value="Ank_2"/>
    <property type="match status" value="1"/>
</dbReference>
<proteinExistence type="predicted"/>
<dbReference type="AlphaFoldDB" id="A0AAI9T6U7"/>
<evidence type="ECO:0000313" key="6">
    <source>
        <dbReference type="Proteomes" id="UP001227192"/>
    </source>
</evidence>
<keyword evidence="2 3" id="KW-0040">ANK repeat</keyword>
<evidence type="ECO:0000259" key="4">
    <source>
        <dbReference type="PROSITE" id="PS50181"/>
    </source>
</evidence>
<dbReference type="PANTHER" id="PTHR24198:SF165">
    <property type="entry name" value="ANKYRIN REPEAT-CONTAINING PROTEIN-RELATED"/>
    <property type="match status" value="1"/>
</dbReference>
<keyword evidence="1" id="KW-0677">Repeat</keyword>
<evidence type="ECO:0000256" key="3">
    <source>
        <dbReference type="PROSITE-ProRule" id="PRU00023"/>
    </source>
</evidence>
<accession>A0AAI9T6U7</accession>
<dbReference type="PROSITE" id="PS50088">
    <property type="entry name" value="ANK_REPEAT"/>
    <property type="match status" value="2"/>
</dbReference>
<dbReference type="CDD" id="cd09917">
    <property type="entry name" value="F-box_SF"/>
    <property type="match status" value="1"/>
</dbReference>
<reference evidence="5" key="2">
    <citation type="journal article" date="2016" name="Fungal Biol.">
        <title>Ochratoxin A production by Penicillium thymicola.</title>
        <authorList>
            <person name="Nguyen H.D.T."/>
            <person name="McMullin D.R."/>
            <person name="Ponomareva E."/>
            <person name="Riley R."/>
            <person name="Pomraning K.R."/>
            <person name="Baker S.E."/>
            <person name="Seifert K.A."/>
        </authorList>
    </citation>
    <scope>NUCLEOTIDE SEQUENCE</scope>
    <source>
        <strain evidence="5">DAOM 180753</strain>
    </source>
</reference>
<dbReference type="SMART" id="SM00248">
    <property type="entry name" value="ANK"/>
    <property type="match status" value="7"/>
</dbReference>
<dbReference type="PANTHER" id="PTHR24198">
    <property type="entry name" value="ANKYRIN REPEAT AND PROTEIN KINASE DOMAIN-CONTAINING PROTEIN"/>
    <property type="match status" value="1"/>
</dbReference>
<evidence type="ECO:0000256" key="2">
    <source>
        <dbReference type="ARBA" id="ARBA00023043"/>
    </source>
</evidence>
<dbReference type="PROSITE" id="PS50297">
    <property type="entry name" value="ANK_REP_REGION"/>
    <property type="match status" value="2"/>
</dbReference>
<evidence type="ECO:0000313" key="5">
    <source>
        <dbReference type="EMBL" id="KAJ9481822.1"/>
    </source>
</evidence>
<name>A0AAI9T6U7_PENTH</name>
<dbReference type="SUPFAM" id="SSF48403">
    <property type="entry name" value="Ankyrin repeat"/>
    <property type="match status" value="1"/>
</dbReference>
<dbReference type="Proteomes" id="UP001227192">
    <property type="component" value="Unassembled WGS sequence"/>
</dbReference>
<dbReference type="InterPro" id="IPR001810">
    <property type="entry name" value="F-box_dom"/>
</dbReference>
<dbReference type="Gene3D" id="1.25.40.20">
    <property type="entry name" value="Ankyrin repeat-containing domain"/>
    <property type="match status" value="2"/>
</dbReference>
<dbReference type="EMBL" id="LACB01000672">
    <property type="protein sequence ID" value="KAJ9481822.1"/>
    <property type="molecule type" value="Genomic_DNA"/>
</dbReference>
<comment type="caution">
    <text evidence="5">The sequence shown here is derived from an EMBL/GenBank/DDBJ whole genome shotgun (WGS) entry which is preliminary data.</text>
</comment>
<feature type="domain" description="F-box" evidence="4">
    <location>
        <begin position="5"/>
        <end position="54"/>
    </location>
</feature>
<reference evidence="5" key="1">
    <citation type="submission" date="2015-06" db="EMBL/GenBank/DDBJ databases">
        <authorList>
            <person name="Nguyen H."/>
        </authorList>
    </citation>
    <scope>NUCLEOTIDE SEQUENCE</scope>
    <source>
        <strain evidence="5">DAOM 180753</strain>
    </source>
</reference>
<sequence>MQPISTHLLCLPTEILEMITIELEYASEVNSFSQTCQRLYSIANHRLFTYFAKECSPRGFDRIVKNNDAGALCKLLVNGASLDQYFRTTGHPTPIRLTVEKDLSKAAKILVVYIEVILKNDERKYGFLPGSPGHREFEDDLERTLYRVAVNGSLGLLKAISSSPAVNWFQRASALAYAVGRGQSESARYLIEEAGVDVNKRVILREFFDSFLAQAAHRGELEMVKLLVGAGADLKCPDFDNIAKSPLHIAAANNHDAIVQYLIGKGMCFSPVKFFDILELAEYSDLPNYTISRIVRGDDIRGIMASPTYNGCGGYARGCFYTVAAACGDQSLYRDIWELRDPSHDQQNLVGDFAIAVIHGQITFVRYLVGEMIKLESTFWQNAWASLISYTIRYDNVPAFDVLLDCGPPNDLPEVNKGWLDGVLSKAINYPGHIKVLLERGYLDKIKDIKILKGVFAGAFEIGDLAFVCRLLQIGEFGILDTLHGPDLEYHERSILQIAAHYSSVETFKEFLTTHNLTLDPKHPIHCAALVSAALGTNIDILEFFLKTRFEINALYETAPPKRDHAAETLIIQVATVRPGPDGYTAKRTRDDITATVEYLVDRGARIDAKDSKGRTALSIALETGQPELARMLFNRGADPLLGLESRDNLSGLEQLVQLFEQNEYDVSFLDMLQASLELMAVRGYRSHEFLHFMPRNEGTLARPRVISQLANAPAVKGPIDLPYYKDRIYVRWSHFFLIKALRKQYWRSRYPVSCE</sequence>
<keyword evidence="6" id="KW-1185">Reference proteome</keyword>
<organism evidence="5 6">
    <name type="scientific">Penicillium thymicola</name>
    <dbReference type="NCBI Taxonomy" id="293382"/>
    <lineage>
        <taxon>Eukaryota</taxon>
        <taxon>Fungi</taxon>
        <taxon>Dikarya</taxon>
        <taxon>Ascomycota</taxon>
        <taxon>Pezizomycotina</taxon>
        <taxon>Eurotiomycetes</taxon>
        <taxon>Eurotiomycetidae</taxon>
        <taxon>Eurotiales</taxon>
        <taxon>Aspergillaceae</taxon>
        <taxon>Penicillium</taxon>
    </lineage>
</organism>
<dbReference type="InterPro" id="IPR036770">
    <property type="entry name" value="Ankyrin_rpt-contain_sf"/>
</dbReference>
<dbReference type="PROSITE" id="PS50181">
    <property type="entry name" value="FBOX"/>
    <property type="match status" value="1"/>
</dbReference>